<evidence type="ECO:0000313" key="5">
    <source>
        <dbReference type="Proteomes" id="UP001422759"/>
    </source>
</evidence>
<dbReference type="Gene3D" id="3.40.190.10">
    <property type="entry name" value="Periplasmic binding protein-like II"/>
    <property type="match status" value="1"/>
</dbReference>
<evidence type="ECO:0000256" key="1">
    <source>
        <dbReference type="SAM" id="MobiDB-lite"/>
    </source>
</evidence>
<feature type="compositionally biased region" description="Gly residues" evidence="1">
    <location>
        <begin position="813"/>
        <end position="822"/>
    </location>
</feature>
<keyword evidence="3" id="KW-0732">Signal</keyword>
<feature type="region of interest" description="Disordered" evidence="1">
    <location>
        <begin position="91"/>
        <end position="117"/>
    </location>
</feature>
<proteinExistence type="predicted"/>
<keyword evidence="2" id="KW-1133">Transmembrane helix</keyword>
<feature type="transmembrane region" description="Helical" evidence="2">
    <location>
        <begin position="883"/>
        <end position="906"/>
    </location>
</feature>
<name>A0ABP5KYU8_9ACTN</name>
<feature type="compositionally biased region" description="Pro residues" evidence="1">
    <location>
        <begin position="796"/>
        <end position="807"/>
    </location>
</feature>
<feature type="signal peptide" evidence="3">
    <location>
        <begin position="1"/>
        <end position="23"/>
    </location>
</feature>
<feature type="compositionally biased region" description="Low complexity" evidence="1">
    <location>
        <begin position="830"/>
        <end position="845"/>
    </location>
</feature>
<dbReference type="EMBL" id="BAAANT010000007">
    <property type="protein sequence ID" value="GAA2137216.1"/>
    <property type="molecule type" value="Genomic_DNA"/>
</dbReference>
<accession>A0ABP5KYU8</accession>
<feature type="chain" id="PRO_5047516583" evidence="3">
    <location>
        <begin position="24"/>
        <end position="911"/>
    </location>
</feature>
<evidence type="ECO:0000256" key="2">
    <source>
        <dbReference type="SAM" id="Phobius"/>
    </source>
</evidence>
<evidence type="ECO:0000256" key="3">
    <source>
        <dbReference type="SAM" id="SignalP"/>
    </source>
</evidence>
<reference evidence="5" key="1">
    <citation type="journal article" date="2019" name="Int. J. Syst. Evol. Microbiol.">
        <title>The Global Catalogue of Microorganisms (GCM) 10K type strain sequencing project: providing services to taxonomists for standard genome sequencing and annotation.</title>
        <authorList>
            <consortium name="The Broad Institute Genomics Platform"/>
            <consortium name="The Broad Institute Genome Sequencing Center for Infectious Disease"/>
            <person name="Wu L."/>
            <person name="Ma J."/>
        </authorList>
    </citation>
    <scope>NUCLEOTIDE SEQUENCE [LARGE SCALE GENOMIC DNA]</scope>
    <source>
        <strain evidence="5">JCM 14560</strain>
    </source>
</reference>
<gene>
    <name evidence="4" type="ORF">GCM10009760_17410</name>
</gene>
<keyword evidence="5" id="KW-1185">Reference proteome</keyword>
<protein>
    <submittedName>
        <fullName evidence="4">Uncharacterized protein</fullName>
    </submittedName>
</protein>
<dbReference type="Proteomes" id="UP001422759">
    <property type="component" value="Unassembled WGS sequence"/>
</dbReference>
<organism evidence="4 5">
    <name type="scientific">Kitasatospora kazusensis</name>
    <dbReference type="NCBI Taxonomy" id="407974"/>
    <lineage>
        <taxon>Bacteria</taxon>
        <taxon>Bacillati</taxon>
        <taxon>Actinomycetota</taxon>
        <taxon>Actinomycetes</taxon>
        <taxon>Kitasatosporales</taxon>
        <taxon>Streptomycetaceae</taxon>
        <taxon>Kitasatospora</taxon>
    </lineage>
</organism>
<keyword evidence="2" id="KW-0472">Membrane</keyword>
<dbReference type="SUPFAM" id="SSF53850">
    <property type="entry name" value="Periplasmic binding protein-like II"/>
    <property type="match status" value="1"/>
</dbReference>
<keyword evidence="2" id="KW-0812">Transmembrane</keyword>
<feature type="region of interest" description="Disordered" evidence="1">
    <location>
        <begin position="790"/>
        <end position="864"/>
    </location>
</feature>
<evidence type="ECO:0000313" key="4">
    <source>
        <dbReference type="EMBL" id="GAA2137216.1"/>
    </source>
</evidence>
<feature type="compositionally biased region" description="Low complexity" evidence="1">
    <location>
        <begin position="91"/>
        <end position="114"/>
    </location>
</feature>
<comment type="caution">
    <text evidence="4">The sequence shown here is derived from an EMBL/GenBank/DDBJ whole genome shotgun (WGS) entry which is preliminary data.</text>
</comment>
<sequence>MRGAGVIRHTVLRRALRTAGALALVLATAAGATLSGGSGEPPAQVASAASATPRIPVDPIAGAPVPIDGAGAGAAGTAGGVAPAVPKGAAAPVGPAGPAGPAGAPAAGTAAGAVRPESADPGKVIVRGKGEFAGLQVTVAQTTHLVNQVVAVTWQGGRETTPSPMSYGQNYLELMECWGDTDSGPDRSQCQYGAAKGDARGGAYVPSRQLNYGRTLTDPAEPMVQTQPNQNVYVPFRPANGGTPDTGGTSQYYDSQSTNEVPFAPTRADGTGQVFFEIETGTEASGLGCGQTPAGQPGPFSEGRRCWLVIVPRGSHEVDGTVPTGDSAKLQSSPLSSTNWAGRMVVPLHFEPIGLSCPIGSVERTTSGNELAAEAVWRWQPVLCRQAGGIFNYIPTSDDSARKALTDDGDPGLVYVGRPLGPAAKVPGRTPIYAPLAVSGLTIAFDIESQSYSRTPLDVRKQDGQRIQDMSLSPRLVAKLITQSYQYSVNPGDPHIPKGNPLDLTSDPEFLDLNPQFKDLYFPSRIPDLLLPTGSGDAMLLVWQWLLSDPDAAAFLHGTVSPKYHDSVNPEFLRPDVQLPAASFLRADGYCEEFPDDPAKPGQLCNADGHPLSKSMRDGARGAARGDTLAKTIWDPTPPGTYKSVPLQAQGLRGVMALTTTAQAAKFGLSTAKLRNGAGEYVAPTDSALLASLGQVVHSSDGGVLLTDPTSKVPGGYPLTDVTYAATVPSALTKDDGKSYAGLLRYAMGDGQTTGVAAGQLPDGYLPLPAAWRTRTLWVAQLIEQWAGVPETTPGARPPAGPPPPMTAPDTGGSSGGSGPDGSGDRPADRSGPAGAGHAAAPDAGQEPAPGPSPSHSTATLAPAAEAAPVARTATTAVGGLRYLLPGALLAGLLAGGAGILVPLLLRKRRP</sequence>